<evidence type="ECO:0000313" key="1">
    <source>
        <dbReference type="EMBL" id="JAD14859.1"/>
    </source>
</evidence>
<reference evidence="1" key="1">
    <citation type="submission" date="2014-09" db="EMBL/GenBank/DDBJ databases">
        <authorList>
            <person name="Magalhaes I.L.F."/>
            <person name="Oliveira U."/>
            <person name="Santos F.R."/>
            <person name="Vidigal T.H.D.A."/>
            <person name="Brescovit A.D."/>
            <person name="Santos A.J."/>
        </authorList>
    </citation>
    <scope>NUCLEOTIDE SEQUENCE</scope>
    <source>
        <tissue evidence="1">Shoot tissue taken approximately 20 cm above the soil surface</tissue>
    </source>
</reference>
<reference evidence="1" key="2">
    <citation type="journal article" date="2015" name="Data Brief">
        <title>Shoot transcriptome of the giant reed, Arundo donax.</title>
        <authorList>
            <person name="Barrero R.A."/>
            <person name="Guerrero F.D."/>
            <person name="Moolhuijzen P."/>
            <person name="Goolsby J.A."/>
            <person name="Tidwell J."/>
            <person name="Bellgard S.E."/>
            <person name="Bellgard M.I."/>
        </authorList>
    </citation>
    <scope>NUCLEOTIDE SEQUENCE</scope>
    <source>
        <tissue evidence="1">Shoot tissue taken approximately 20 cm above the soil surface</tissue>
    </source>
</reference>
<proteinExistence type="predicted"/>
<sequence length="69" mass="7938">MLLFFFFELFNFACSVFKSHDINSTGSDCTPIWNRLLLAFITACRNSCGLTWPLKFLACQILRVSSPKR</sequence>
<organism evidence="1">
    <name type="scientific">Arundo donax</name>
    <name type="common">Giant reed</name>
    <name type="synonym">Donax arundinaceus</name>
    <dbReference type="NCBI Taxonomy" id="35708"/>
    <lineage>
        <taxon>Eukaryota</taxon>
        <taxon>Viridiplantae</taxon>
        <taxon>Streptophyta</taxon>
        <taxon>Embryophyta</taxon>
        <taxon>Tracheophyta</taxon>
        <taxon>Spermatophyta</taxon>
        <taxon>Magnoliopsida</taxon>
        <taxon>Liliopsida</taxon>
        <taxon>Poales</taxon>
        <taxon>Poaceae</taxon>
        <taxon>PACMAD clade</taxon>
        <taxon>Arundinoideae</taxon>
        <taxon>Arundineae</taxon>
        <taxon>Arundo</taxon>
    </lineage>
</organism>
<dbReference type="EMBL" id="GBRH01283036">
    <property type="protein sequence ID" value="JAD14859.1"/>
    <property type="molecule type" value="Transcribed_RNA"/>
</dbReference>
<accession>A0A0A9K5K3</accession>
<dbReference type="AlphaFoldDB" id="A0A0A9K5K3"/>
<protein>
    <submittedName>
        <fullName evidence="1">Pco134259</fullName>
    </submittedName>
</protein>
<name>A0A0A9K5K3_ARUDO</name>